<dbReference type="GO" id="GO:0001181">
    <property type="term" value="F:RNA polymerase I general transcription initiation factor activity"/>
    <property type="evidence" value="ECO:0007669"/>
    <property type="project" value="TreeGrafter"/>
</dbReference>
<dbReference type="GO" id="GO:0042790">
    <property type="term" value="P:nucleolar large rRNA transcription by RNA polymerase I"/>
    <property type="evidence" value="ECO:0007669"/>
    <property type="project" value="InterPro"/>
</dbReference>
<feature type="compositionally biased region" description="Basic and acidic residues" evidence="1">
    <location>
        <begin position="739"/>
        <end position="753"/>
    </location>
</feature>
<feature type="compositionally biased region" description="Basic and acidic residues" evidence="1">
    <location>
        <begin position="605"/>
        <end position="619"/>
    </location>
</feature>
<feature type="region of interest" description="Disordered" evidence="1">
    <location>
        <begin position="596"/>
        <end position="651"/>
    </location>
</feature>
<comment type="caution">
    <text evidence="2">The sequence shown here is derived from an EMBL/GenBank/DDBJ whole genome shotgun (WGS) entry which is preliminary data.</text>
</comment>
<dbReference type="Proteomes" id="UP000287166">
    <property type="component" value="Unassembled WGS sequence"/>
</dbReference>
<dbReference type="RefSeq" id="XP_027615753.1">
    <property type="nucleotide sequence ID" value="XM_027759952.1"/>
</dbReference>
<dbReference type="InterPro" id="IPR039601">
    <property type="entry name" value="Rrn5"/>
</dbReference>
<feature type="compositionally biased region" description="Basic and acidic residues" evidence="1">
    <location>
        <begin position="408"/>
        <end position="433"/>
    </location>
</feature>
<accession>A0A401GRR2</accession>
<dbReference type="GO" id="GO:0000182">
    <property type="term" value="F:rDNA binding"/>
    <property type="evidence" value="ECO:0007669"/>
    <property type="project" value="TreeGrafter"/>
</dbReference>
<feature type="compositionally biased region" description="Basic residues" evidence="1">
    <location>
        <begin position="351"/>
        <end position="366"/>
    </location>
</feature>
<protein>
    <submittedName>
        <fullName evidence="2">Uncharacterized protein</fullName>
    </submittedName>
</protein>
<name>A0A401GRR2_9APHY</name>
<evidence type="ECO:0000256" key="1">
    <source>
        <dbReference type="SAM" id="MobiDB-lite"/>
    </source>
</evidence>
<dbReference type="PANTHER" id="PTHR28079:SF1">
    <property type="entry name" value="RNA POLYMERASE I-SPECIFIC TRANSCRIPTION INITIATION FACTOR RRN5"/>
    <property type="match status" value="1"/>
</dbReference>
<reference evidence="2 3" key="1">
    <citation type="journal article" date="2018" name="Sci. Rep.">
        <title>Genome sequence of the cauliflower mushroom Sparassis crispa (Hanabiratake) and its association with beneficial usage.</title>
        <authorList>
            <person name="Kiyama R."/>
            <person name="Furutani Y."/>
            <person name="Kawaguchi K."/>
            <person name="Nakanishi T."/>
        </authorList>
    </citation>
    <scope>NUCLEOTIDE SEQUENCE [LARGE SCALE GENOMIC DNA]</scope>
</reference>
<feature type="compositionally biased region" description="Basic and acidic residues" evidence="1">
    <location>
        <begin position="159"/>
        <end position="176"/>
    </location>
</feature>
<sequence length="822" mass="91251">MEEAEETEIPVNPVYLTLFSDHLNRVRGHLLGGDGPGSLPASFLEPNAYWTSAEKNAFFHGLTIYSRLRPDLIAAEIKTKTVVDVCVYLDMLEDGSAHNPHSSQRQDIPASREVSDRWLAFEEQQALALSNAEPILEEQALQKTRDDEFRTFRLATHARKGDGRTASNERDREGEKRRQKKYKAWFAERQEEWKGEDVLRALDTVAMKALNRILRKDEDVRWPTAPEPSGLHRAGKADDVQERAGSSTAIPFLPVEALHRIDEKMIDPVLRAQSQSTSVGDNFALPAAPMGTVAGVLPHAIYGAQFRPSTPPFQGTSITSDSLRQSVAPAHTVETSTSTVPGVEQALSPASRRRLQKRMHMRRKRAEKSGSVVSETVEKLKTGPKRKKRRGEAGASIVEHAGGGDVDPIERQHDKVAAARKGTDERDQQRADDDPSSSEDEDVKGSYRHPHPSGPTLPEKLRDKYKAMGITAERLYEEGLGLLHLGGLAKIMRLYNGLREQRDVPPSVASQISVDLVRILNAHVVKFTTQLVHRSIVSGEQERLAKMHTKVWGLKNKIISPVDVEHALSMMYSERPSKKAHFKGLLDRLDIAVESAAESDEEEDLVRGKGTKNDDSKGGKRERRPPASRSDDSSSPSQPEDNDSDADADDGRADAAQLIGPPHLSLHQTIFTPFVRLPSFTPLPSVGYSAPTDPSLFMPCPTSTLLFGTAEPPVDEELMPCVTRGDTLMAELLEDEELEKHDSMEDEQHEKRLWSKFASDSGEDEHDAHVSSKRKRIEDSSDVDEDNAQAKRDEAQAGGCQRYRQPDPNGPVKSRVYISDSD</sequence>
<organism evidence="2 3">
    <name type="scientific">Sparassis crispa</name>
    <dbReference type="NCBI Taxonomy" id="139825"/>
    <lineage>
        <taxon>Eukaryota</taxon>
        <taxon>Fungi</taxon>
        <taxon>Dikarya</taxon>
        <taxon>Basidiomycota</taxon>
        <taxon>Agaricomycotina</taxon>
        <taxon>Agaricomycetes</taxon>
        <taxon>Polyporales</taxon>
        <taxon>Sparassidaceae</taxon>
        <taxon>Sparassis</taxon>
    </lineage>
</organism>
<dbReference type="AlphaFoldDB" id="A0A401GRR2"/>
<evidence type="ECO:0000313" key="3">
    <source>
        <dbReference type="Proteomes" id="UP000287166"/>
    </source>
</evidence>
<dbReference type="GO" id="GO:0006361">
    <property type="term" value="P:transcription initiation at RNA polymerase I promoter"/>
    <property type="evidence" value="ECO:0007669"/>
    <property type="project" value="TreeGrafter"/>
</dbReference>
<feature type="region of interest" description="Disordered" evidence="1">
    <location>
        <begin position="154"/>
        <end position="179"/>
    </location>
</feature>
<proteinExistence type="predicted"/>
<feature type="compositionally biased region" description="Polar residues" evidence="1">
    <location>
        <begin position="313"/>
        <end position="325"/>
    </location>
</feature>
<dbReference type="GO" id="GO:0000500">
    <property type="term" value="C:RNA polymerase I upstream activating factor complex"/>
    <property type="evidence" value="ECO:0007669"/>
    <property type="project" value="InterPro"/>
</dbReference>
<dbReference type="InParanoid" id="A0A401GRR2"/>
<dbReference type="GeneID" id="38781757"/>
<dbReference type="EMBL" id="BFAD01000007">
    <property type="protein sequence ID" value="GBE84840.1"/>
    <property type="molecule type" value="Genomic_DNA"/>
</dbReference>
<dbReference type="OrthoDB" id="2240312at2759"/>
<evidence type="ECO:0000313" key="2">
    <source>
        <dbReference type="EMBL" id="GBE84840.1"/>
    </source>
</evidence>
<feature type="region of interest" description="Disordered" evidence="1">
    <location>
        <begin position="313"/>
        <end position="462"/>
    </location>
</feature>
<dbReference type="PANTHER" id="PTHR28079">
    <property type="entry name" value="RNA POLYMERASE I-SPECIFIC TRANSCRIPTION INITIATION FACTOR RRN5"/>
    <property type="match status" value="1"/>
</dbReference>
<keyword evidence="3" id="KW-1185">Reference proteome</keyword>
<gene>
    <name evidence="2" type="ORF">SCP_0700200</name>
</gene>
<feature type="region of interest" description="Disordered" evidence="1">
    <location>
        <begin position="739"/>
        <end position="822"/>
    </location>
</feature>